<dbReference type="GO" id="GO:0000155">
    <property type="term" value="F:phosphorelay sensor kinase activity"/>
    <property type="evidence" value="ECO:0007669"/>
    <property type="project" value="InterPro"/>
</dbReference>
<reference evidence="5 6" key="1">
    <citation type="submission" date="2019-03" db="EMBL/GenBank/DDBJ databases">
        <title>Genomic Encyclopedia of Archaeal and Bacterial Type Strains, Phase II (KMG-II): from individual species to whole genera.</title>
        <authorList>
            <person name="Goeker M."/>
        </authorList>
    </citation>
    <scope>NUCLEOTIDE SEQUENCE [LARGE SCALE GENOMIC DNA]</scope>
    <source>
        <strain evidence="5 6">DSM 25687</strain>
    </source>
</reference>
<dbReference type="Gene3D" id="1.25.40.10">
    <property type="entry name" value="Tetratricopeptide repeat domain"/>
    <property type="match status" value="2"/>
</dbReference>
<proteinExistence type="predicted"/>
<dbReference type="InterPro" id="IPR010559">
    <property type="entry name" value="Sig_transdc_His_kin_internal"/>
</dbReference>
<organism evidence="5 6">
    <name type="scientific">Flavobacterium dankookense</name>
    <dbReference type="NCBI Taxonomy" id="706186"/>
    <lineage>
        <taxon>Bacteria</taxon>
        <taxon>Pseudomonadati</taxon>
        <taxon>Bacteroidota</taxon>
        <taxon>Flavobacteriia</taxon>
        <taxon>Flavobacteriales</taxon>
        <taxon>Flavobacteriaceae</taxon>
        <taxon>Flavobacterium</taxon>
    </lineage>
</organism>
<keyword evidence="3" id="KW-0812">Transmembrane</keyword>
<protein>
    <submittedName>
        <fullName evidence="5">Tetratricopeptide repeat protein</fullName>
    </submittedName>
</protein>
<evidence type="ECO:0000313" key="6">
    <source>
        <dbReference type="Proteomes" id="UP000295260"/>
    </source>
</evidence>
<keyword evidence="1" id="KW-0802">TPR repeat</keyword>
<dbReference type="InterPro" id="IPR036890">
    <property type="entry name" value="HATPase_C_sf"/>
</dbReference>
<sequence>MKERFLFQCCLLFLFQMVLSQSKNETTLLVKDSLLCYDLNKKIEEENNHLLWIKDNNQLKTIASKNLKSNNYTFQKTFYKYYSIALLNEGAFYNYTDQYQKAINCYKKSFLVAKKIKFDEQCASNLQNIGTAFDYLGKVDSSLIYFKKALRYANQSKNKTTIAYVLTDIGYVYNLKGNTTQAIENNLKALKIFEEVNDIEGIERTYLALGRVFDNQKEYQKAIVYYQKGFKIATDNQLENRQSILLNSLANSNFQLNKYSEAKKFARKSLTISNKNNFETAKAMSLKHLGEIALEETNFNQAENYLKQSAALFNKLNVKNNLARVQINLGKIYLLKKNYKQALIEAEKGFKIAKISNYPAEKKDAAELLSTIHQHFTNYKAAFDYQTLAKNIGDSIFYDENKNIALKSEFKYETEKKESQIKALSQQKKIAELENQRQKSINLFIIIFLVSLVVISFLLFKRYKTNKENELLKISLEETEKTLLAEKKATESELKALKSQMNPHFIFNALNSIQEQFMYGDKVIANEQMGNFTYLTRQILAVSGKKKIPLSTEVDILTKYLELEKMRFETDFTYIIQIDNSIDDEYTELPPMLIQPFVENSIKHGLLHKKGEKNVKINFNFDQKEEFLICTIEDNGIGRKKSQGIKSNKSHNSFSTNSVAQRLQLINERKTGEVLMYIDLEDEKGNAIGTRVILKIYL</sequence>
<evidence type="ECO:0000256" key="2">
    <source>
        <dbReference type="SAM" id="Coils"/>
    </source>
</evidence>
<dbReference type="EMBL" id="SNXR01000017">
    <property type="protein sequence ID" value="TDP57803.1"/>
    <property type="molecule type" value="Genomic_DNA"/>
</dbReference>
<name>A0A4R6Q836_9FLAO</name>
<comment type="caution">
    <text evidence="5">The sequence shown here is derived from an EMBL/GenBank/DDBJ whole genome shotgun (WGS) entry which is preliminary data.</text>
</comment>
<evidence type="ECO:0000256" key="3">
    <source>
        <dbReference type="SAM" id="Phobius"/>
    </source>
</evidence>
<dbReference type="SUPFAM" id="SSF48452">
    <property type="entry name" value="TPR-like"/>
    <property type="match status" value="2"/>
</dbReference>
<dbReference type="Pfam" id="PF13424">
    <property type="entry name" value="TPR_12"/>
    <property type="match status" value="3"/>
</dbReference>
<evidence type="ECO:0000256" key="1">
    <source>
        <dbReference type="PROSITE-ProRule" id="PRU00339"/>
    </source>
</evidence>
<dbReference type="OrthoDB" id="6190788at2"/>
<dbReference type="SUPFAM" id="SSF55874">
    <property type="entry name" value="ATPase domain of HSP90 chaperone/DNA topoisomerase II/histidine kinase"/>
    <property type="match status" value="1"/>
</dbReference>
<dbReference type="Proteomes" id="UP000295260">
    <property type="component" value="Unassembled WGS sequence"/>
</dbReference>
<dbReference type="Pfam" id="PF06580">
    <property type="entry name" value="His_kinase"/>
    <property type="match status" value="1"/>
</dbReference>
<dbReference type="PROSITE" id="PS50005">
    <property type="entry name" value="TPR"/>
    <property type="match status" value="1"/>
</dbReference>
<feature type="coiled-coil region" evidence="2">
    <location>
        <begin position="414"/>
        <end position="441"/>
    </location>
</feature>
<dbReference type="PANTHER" id="PTHR34220">
    <property type="entry name" value="SENSOR HISTIDINE KINASE YPDA"/>
    <property type="match status" value="1"/>
</dbReference>
<feature type="repeat" description="TPR" evidence="1">
    <location>
        <begin position="203"/>
        <end position="236"/>
    </location>
</feature>
<dbReference type="AlphaFoldDB" id="A0A4R6Q836"/>
<dbReference type="InterPro" id="IPR019734">
    <property type="entry name" value="TPR_rpt"/>
</dbReference>
<dbReference type="InterPro" id="IPR050640">
    <property type="entry name" value="Bact_2-comp_sensor_kinase"/>
</dbReference>
<dbReference type="Gene3D" id="3.30.565.10">
    <property type="entry name" value="Histidine kinase-like ATPase, C-terminal domain"/>
    <property type="match status" value="1"/>
</dbReference>
<keyword evidence="2" id="KW-0175">Coiled coil</keyword>
<accession>A0A4R6Q836</accession>
<gene>
    <name evidence="5" type="ORF">BC748_2620</name>
</gene>
<dbReference type="InterPro" id="IPR011990">
    <property type="entry name" value="TPR-like_helical_dom_sf"/>
</dbReference>
<evidence type="ECO:0000313" key="5">
    <source>
        <dbReference type="EMBL" id="TDP57803.1"/>
    </source>
</evidence>
<dbReference type="PANTHER" id="PTHR34220:SF7">
    <property type="entry name" value="SENSOR HISTIDINE KINASE YPDA"/>
    <property type="match status" value="1"/>
</dbReference>
<evidence type="ECO:0000259" key="4">
    <source>
        <dbReference type="Pfam" id="PF06580"/>
    </source>
</evidence>
<dbReference type="Pfam" id="PF13181">
    <property type="entry name" value="TPR_8"/>
    <property type="match status" value="1"/>
</dbReference>
<feature type="transmembrane region" description="Helical" evidence="3">
    <location>
        <begin position="441"/>
        <end position="460"/>
    </location>
</feature>
<keyword evidence="3" id="KW-1133">Transmembrane helix</keyword>
<keyword evidence="3" id="KW-0472">Membrane</keyword>
<feature type="domain" description="Signal transduction histidine kinase internal region" evidence="4">
    <location>
        <begin position="492"/>
        <end position="571"/>
    </location>
</feature>
<keyword evidence="6" id="KW-1185">Reference proteome</keyword>
<dbReference type="GO" id="GO:0016020">
    <property type="term" value="C:membrane"/>
    <property type="evidence" value="ECO:0007669"/>
    <property type="project" value="InterPro"/>
</dbReference>
<dbReference type="SMART" id="SM00028">
    <property type="entry name" value="TPR"/>
    <property type="match status" value="7"/>
</dbReference>